<keyword evidence="9" id="KW-1185">Reference proteome</keyword>
<dbReference type="Gene3D" id="1.10.10.10">
    <property type="entry name" value="Winged helix-like DNA-binding domain superfamily/Winged helix DNA-binding domain"/>
    <property type="match status" value="1"/>
</dbReference>
<dbReference type="InterPro" id="IPR036390">
    <property type="entry name" value="WH_DNA-bd_sf"/>
</dbReference>
<dbReference type="PROSITE" id="PS51077">
    <property type="entry name" value="HTH_ICLR"/>
    <property type="match status" value="1"/>
</dbReference>
<dbReference type="GO" id="GO:0045892">
    <property type="term" value="P:negative regulation of DNA-templated transcription"/>
    <property type="evidence" value="ECO:0007669"/>
    <property type="project" value="TreeGrafter"/>
</dbReference>
<dbReference type="STRING" id="1121476.SAMN02745751_00554"/>
<evidence type="ECO:0000256" key="3">
    <source>
        <dbReference type="ARBA" id="ARBA00023163"/>
    </source>
</evidence>
<dbReference type="Pfam" id="PF01614">
    <property type="entry name" value="IclR_C"/>
    <property type="match status" value="1"/>
</dbReference>
<dbReference type="EMBL" id="FQZL01000005">
    <property type="protein sequence ID" value="SHI55095.1"/>
    <property type="molecule type" value="Genomic_DNA"/>
</dbReference>
<dbReference type="FunFam" id="1.10.10.10:FF:000056">
    <property type="entry name" value="IclR family transcriptional regulator"/>
    <property type="match status" value="1"/>
</dbReference>
<reference evidence="8 9" key="1">
    <citation type="submission" date="2016-11" db="EMBL/GenBank/DDBJ databases">
        <authorList>
            <person name="Jaros S."/>
            <person name="Januszkiewicz K."/>
            <person name="Wedrychowicz H."/>
        </authorList>
    </citation>
    <scope>NUCLEOTIDE SEQUENCE [LARGE SCALE GENOMIC DNA]</scope>
    <source>
        <strain evidence="8 9">DSM 17477</strain>
    </source>
</reference>
<sequence length="254" mass="28933">MANKNGVTVQSVVRALKILELFVKNKELSITEISEKMDLSKSTVYGLVNTLTIKGFLEQYDVTKKYKLGIKNFELGNCVQKRMDLRLEVNPHFESLSKLFGETMHLAKQYEGEVVYLEKVTGSDFSIVSSQIGNRAPMYCTGVGKVMLAYLSEEYLEKYIFSKPMKKYTENTIITKEKLLEELENIRQKGYALDDEEIEIGLRCVAVPIFSQGKEILAGISISVPTGRMNIERIEEMKNELIKCSEQISRHMGM</sequence>
<dbReference type="GO" id="GO:0003700">
    <property type="term" value="F:DNA-binding transcription factor activity"/>
    <property type="evidence" value="ECO:0007669"/>
    <property type="project" value="TreeGrafter"/>
</dbReference>
<dbReference type="InterPro" id="IPR036388">
    <property type="entry name" value="WH-like_DNA-bd_sf"/>
</dbReference>
<evidence type="ECO:0000259" key="7">
    <source>
        <dbReference type="PROSITE" id="PS51078"/>
    </source>
</evidence>
<evidence type="ECO:0000313" key="9">
    <source>
        <dbReference type="Proteomes" id="UP000184052"/>
    </source>
</evidence>
<name>A0A1M6C212_9FIRM</name>
<evidence type="ECO:0000256" key="1">
    <source>
        <dbReference type="ARBA" id="ARBA00023015"/>
    </source>
</evidence>
<feature type="domain" description="IclR-ED" evidence="7">
    <location>
        <begin position="71"/>
        <end position="254"/>
    </location>
</feature>
<dbReference type="Pfam" id="PF09339">
    <property type="entry name" value="HTH_IclR"/>
    <property type="match status" value="1"/>
</dbReference>
<keyword evidence="1" id="KW-0805">Transcription regulation</keyword>
<evidence type="ECO:0000313" key="8">
    <source>
        <dbReference type="EMBL" id="SHI55095.1"/>
    </source>
</evidence>
<dbReference type="PROSITE" id="PS51078">
    <property type="entry name" value="ICLR_ED"/>
    <property type="match status" value="1"/>
</dbReference>
<feature type="domain" description="HTH iclR-type" evidence="6">
    <location>
        <begin position="9"/>
        <end position="70"/>
    </location>
</feature>
<dbReference type="InterPro" id="IPR029016">
    <property type="entry name" value="GAF-like_dom_sf"/>
</dbReference>
<organism evidence="8 9">
    <name type="scientific">Dethiosulfatibacter aminovorans DSM 17477</name>
    <dbReference type="NCBI Taxonomy" id="1121476"/>
    <lineage>
        <taxon>Bacteria</taxon>
        <taxon>Bacillati</taxon>
        <taxon>Bacillota</taxon>
        <taxon>Tissierellia</taxon>
        <taxon>Dethiosulfatibacter</taxon>
    </lineage>
</organism>
<keyword evidence="3" id="KW-0804">Transcription</keyword>
<gene>
    <name evidence="8" type="ORF">SAMN02745751_00554</name>
</gene>
<dbReference type="SUPFAM" id="SSF55781">
    <property type="entry name" value="GAF domain-like"/>
    <property type="match status" value="1"/>
</dbReference>
<dbReference type="SUPFAM" id="SSF46785">
    <property type="entry name" value="Winged helix' DNA-binding domain"/>
    <property type="match status" value="1"/>
</dbReference>
<keyword evidence="2" id="KW-0238">DNA-binding</keyword>
<dbReference type="GO" id="GO:0003677">
    <property type="term" value="F:DNA binding"/>
    <property type="evidence" value="ECO:0007669"/>
    <property type="project" value="UniProtKB-KW"/>
</dbReference>
<evidence type="ECO:0000259" key="6">
    <source>
        <dbReference type="PROSITE" id="PS51077"/>
    </source>
</evidence>
<protein>
    <recommendedName>
        <fullName evidence="5">Glycerol operon regulatory protein</fullName>
    </recommendedName>
</protein>
<dbReference type="SMART" id="SM00346">
    <property type="entry name" value="HTH_ICLR"/>
    <property type="match status" value="1"/>
</dbReference>
<accession>A0A1M6C212</accession>
<dbReference type="InterPro" id="IPR005471">
    <property type="entry name" value="Tscrpt_reg_IclR_N"/>
</dbReference>
<dbReference type="Proteomes" id="UP000184052">
    <property type="component" value="Unassembled WGS sequence"/>
</dbReference>
<dbReference type="OrthoDB" id="9791752at2"/>
<dbReference type="InterPro" id="IPR014757">
    <property type="entry name" value="Tscrpt_reg_IclR_C"/>
</dbReference>
<dbReference type="PANTHER" id="PTHR30136:SF24">
    <property type="entry name" value="HTH-TYPE TRANSCRIPTIONAL REPRESSOR ALLR"/>
    <property type="match status" value="1"/>
</dbReference>
<dbReference type="RefSeq" id="WP_073046774.1">
    <property type="nucleotide sequence ID" value="NZ_FQZL01000005.1"/>
</dbReference>
<evidence type="ECO:0000256" key="4">
    <source>
        <dbReference type="ARBA" id="ARBA00058938"/>
    </source>
</evidence>
<comment type="function">
    <text evidence="4">May be an activator protein for the gylABX operon.</text>
</comment>
<evidence type="ECO:0000256" key="2">
    <source>
        <dbReference type="ARBA" id="ARBA00023125"/>
    </source>
</evidence>
<dbReference type="Gene3D" id="3.30.450.40">
    <property type="match status" value="1"/>
</dbReference>
<evidence type="ECO:0000256" key="5">
    <source>
        <dbReference type="ARBA" id="ARBA00070406"/>
    </source>
</evidence>
<dbReference type="AlphaFoldDB" id="A0A1M6C212"/>
<proteinExistence type="predicted"/>
<dbReference type="PANTHER" id="PTHR30136">
    <property type="entry name" value="HELIX-TURN-HELIX TRANSCRIPTIONAL REGULATOR, ICLR FAMILY"/>
    <property type="match status" value="1"/>
</dbReference>
<dbReference type="InterPro" id="IPR050707">
    <property type="entry name" value="HTH_MetabolicPath_Reg"/>
</dbReference>